<evidence type="ECO:0000256" key="4">
    <source>
        <dbReference type="ARBA" id="ARBA00022692"/>
    </source>
</evidence>
<comment type="subcellular location">
    <subcellularLocation>
        <location evidence="1">Membrane</location>
        <topology evidence="1">Multi-pass membrane protein</topology>
    </subcellularLocation>
</comment>
<feature type="transmembrane region" description="Helical" evidence="10">
    <location>
        <begin position="29"/>
        <end position="49"/>
    </location>
</feature>
<proteinExistence type="inferred from homology"/>
<keyword evidence="12" id="KW-1185">Reference proteome</keyword>
<name>A0A8K0EM02_BRALA</name>
<evidence type="ECO:0000256" key="6">
    <source>
        <dbReference type="ARBA" id="ARBA00022989"/>
    </source>
</evidence>
<reference evidence="11" key="1">
    <citation type="submission" date="2022-01" db="EMBL/GenBank/DDBJ databases">
        <authorList>
            <person name="Braso-Vives M."/>
        </authorList>
    </citation>
    <scope>NUCLEOTIDE SEQUENCE</scope>
</reference>
<keyword evidence="3 10" id="KW-0808">Transferase</keyword>
<dbReference type="GO" id="GO:0034625">
    <property type="term" value="P:fatty acid elongation, monounsaturated fatty acid"/>
    <property type="evidence" value="ECO:0007669"/>
    <property type="project" value="TreeGrafter"/>
</dbReference>
<evidence type="ECO:0000256" key="10">
    <source>
        <dbReference type="RuleBase" id="RU361115"/>
    </source>
</evidence>
<evidence type="ECO:0000256" key="8">
    <source>
        <dbReference type="ARBA" id="ARBA00023136"/>
    </source>
</evidence>
<keyword evidence="5 10" id="KW-0276">Fatty acid metabolism</keyword>
<comment type="caution">
    <text evidence="10">Lacks conserved residue(s) required for the propagation of feature annotation.</text>
</comment>
<feature type="transmembrane region" description="Helical" evidence="10">
    <location>
        <begin position="95"/>
        <end position="117"/>
    </location>
</feature>
<dbReference type="GO" id="GO:0019367">
    <property type="term" value="P:fatty acid elongation, saturated fatty acid"/>
    <property type="evidence" value="ECO:0007669"/>
    <property type="project" value="TreeGrafter"/>
</dbReference>
<dbReference type="GO" id="GO:0009922">
    <property type="term" value="F:fatty acid elongase activity"/>
    <property type="evidence" value="ECO:0007669"/>
    <property type="project" value="UniProtKB-EC"/>
</dbReference>
<dbReference type="GO" id="GO:0005789">
    <property type="term" value="C:endoplasmic reticulum membrane"/>
    <property type="evidence" value="ECO:0007669"/>
    <property type="project" value="TreeGrafter"/>
</dbReference>
<dbReference type="GO" id="GO:0030148">
    <property type="term" value="P:sphingolipid biosynthetic process"/>
    <property type="evidence" value="ECO:0007669"/>
    <property type="project" value="TreeGrafter"/>
</dbReference>
<organism evidence="11 12">
    <name type="scientific">Branchiostoma lanceolatum</name>
    <name type="common">Common lancelet</name>
    <name type="synonym">Amphioxus lanceolatum</name>
    <dbReference type="NCBI Taxonomy" id="7740"/>
    <lineage>
        <taxon>Eukaryota</taxon>
        <taxon>Metazoa</taxon>
        <taxon>Chordata</taxon>
        <taxon>Cephalochordata</taxon>
        <taxon>Leptocardii</taxon>
        <taxon>Amphioxiformes</taxon>
        <taxon>Branchiostomatidae</taxon>
        <taxon>Branchiostoma</taxon>
    </lineage>
</organism>
<keyword evidence="2 10" id="KW-0444">Lipid biosynthesis</keyword>
<evidence type="ECO:0000256" key="3">
    <source>
        <dbReference type="ARBA" id="ARBA00022679"/>
    </source>
</evidence>
<evidence type="ECO:0000256" key="7">
    <source>
        <dbReference type="ARBA" id="ARBA00023098"/>
    </source>
</evidence>
<gene>
    <name evidence="11" type="primary">ELOVL4</name>
    <name evidence="11" type="ORF">BLAG_LOCUS14995</name>
</gene>
<keyword evidence="6 10" id="KW-1133">Transmembrane helix</keyword>
<dbReference type="PANTHER" id="PTHR11157">
    <property type="entry name" value="FATTY ACID ACYL TRANSFERASE-RELATED"/>
    <property type="match status" value="1"/>
</dbReference>
<keyword evidence="7 10" id="KW-0443">Lipid metabolism</keyword>
<keyword evidence="8 10" id="KW-0472">Membrane</keyword>
<evidence type="ECO:0000256" key="9">
    <source>
        <dbReference type="ARBA" id="ARBA00023160"/>
    </source>
</evidence>
<dbReference type="Proteomes" id="UP000838412">
    <property type="component" value="Chromosome 3"/>
</dbReference>
<dbReference type="GO" id="GO:0034626">
    <property type="term" value="P:fatty acid elongation, polyunsaturated fatty acid"/>
    <property type="evidence" value="ECO:0007669"/>
    <property type="project" value="TreeGrafter"/>
</dbReference>
<dbReference type="OrthoDB" id="434092at2759"/>
<comment type="catalytic activity">
    <reaction evidence="10">
        <text>a very-long-chain acyl-CoA + malonyl-CoA + H(+) = a very-long-chain 3-oxoacyl-CoA + CO2 + CoA</text>
        <dbReference type="Rhea" id="RHEA:32727"/>
        <dbReference type="ChEBI" id="CHEBI:15378"/>
        <dbReference type="ChEBI" id="CHEBI:16526"/>
        <dbReference type="ChEBI" id="CHEBI:57287"/>
        <dbReference type="ChEBI" id="CHEBI:57384"/>
        <dbReference type="ChEBI" id="CHEBI:90725"/>
        <dbReference type="ChEBI" id="CHEBI:90736"/>
        <dbReference type="EC" id="2.3.1.199"/>
    </reaction>
</comment>
<sequence>MRKKSNQMTFLHVYHHSTMVINCWLGVKYVAFFQAMLNSFIHIVMYLYYGMAAVGPHMQKYLWWKRYLTSMQLIQFVAILTHTTVNFFSDCEFPQVYNIAVMAYSVSLIILFSNFYYQEYVKRGNRKKQ</sequence>
<dbReference type="GO" id="GO:0042761">
    <property type="term" value="P:very long-chain fatty acid biosynthetic process"/>
    <property type="evidence" value="ECO:0007669"/>
    <property type="project" value="TreeGrafter"/>
</dbReference>
<evidence type="ECO:0000313" key="12">
    <source>
        <dbReference type="Proteomes" id="UP000838412"/>
    </source>
</evidence>
<keyword evidence="9 10" id="KW-0275">Fatty acid biosynthesis</keyword>
<comment type="similarity">
    <text evidence="10">Belongs to the ELO family.</text>
</comment>
<dbReference type="EMBL" id="OV696688">
    <property type="protein sequence ID" value="CAH1256890.1"/>
    <property type="molecule type" value="Genomic_DNA"/>
</dbReference>
<keyword evidence="4 10" id="KW-0812">Transmembrane</keyword>
<dbReference type="Pfam" id="PF01151">
    <property type="entry name" value="ELO"/>
    <property type="match status" value="1"/>
</dbReference>
<dbReference type="AlphaFoldDB" id="A0A8K0EM02"/>
<evidence type="ECO:0000256" key="1">
    <source>
        <dbReference type="ARBA" id="ARBA00004141"/>
    </source>
</evidence>
<evidence type="ECO:0000256" key="2">
    <source>
        <dbReference type="ARBA" id="ARBA00022516"/>
    </source>
</evidence>
<dbReference type="InterPro" id="IPR002076">
    <property type="entry name" value="ELO_fam"/>
</dbReference>
<dbReference type="PANTHER" id="PTHR11157:SF126">
    <property type="entry name" value="ELONGATION OF VERY LONG CHAIN FATTY ACIDS PROTEIN"/>
    <property type="match status" value="1"/>
</dbReference>
<protein>
    <recommendedName>
        <fullName evidence="10">Elongation of very long chain fatty acids protein</fullName>
        <ecNumber evidence="10">2.3.1.199</ecNumber>
    </recommendedName>
    <alternativeName>
        <fullName evidence="10">Very-long-chain 3-oxoacyl-CoA synthase</fullName>
    </alternativeName>
</protein>
<evidence type="ECO:0000256" key="5">
    <source>
        <dbReference type="ARBA" id="ARBA00022832"/>
    </source>
</evidence>
<evidence type="ECO:0000313" key="11">
    <source>
        <dbReference type="EMBL" id="CAH1256890.1"/>
    </source>
</evidence>
<accession>A0A8K0EM02</accession>
<dbReference type="EC" id="2.3.1.199" evidence="10"/>